<protein>
    <submittedName>
        <fullName evidence="2">Uncharacterized protein</fullName>
    </submittedName>
</protein>
<sequence length="72" mass="7021">MVQQLSSWPQMPCGGGDTGKGGDTGSDDSVGGSGGEGMWGSGDDHGESGDGDRVGIARSLATFISEGSDTGV</sequence>
<organism evidence="2 3">
    <name type="scientific">Tanacetum coccineum</name>
    <dbReference type="NCBI Taxonomy" id="301880"/>
    <lineage>
        <taxon>Eukaryota</taxon>
        <taxon>Viridiplantae</taxon>
        <taxon>Streptophyta</taxon>
        <taxon>Embryophyta</taxon>
        <taxon>Tracheophyta</taxon>
        <taxon>Spermatophyta</taxon>
        <taxon>Magnoliopsida</taxon>
        <taxon>eudicotyledons</taxon>
        <taxon>Gunneridae</taxon>
        <taxon>Pentapetalae</taxon>
        <taxon>asterids</taxon>
        <taxon>campanulids</taxon>
        <taxon>Asterales</taxon>
        <taxon>Asteraceae</taxon>
        <taxon>Asteroideae</taxon>
        <taxon>Anthemideae</taxon>
        <taxon>Anthemidinae</taxon>
        <taxon>Tanacetum</taxon>
    </lineage>
</organism>
<evidence type="ECO:0000313" key="3">
    <source>
        <dbReference type="Proteomes" id="UP001151760"/>
    </source>
</evidence>
<reference evidence="2" key="1">
    <citation type="journal article" date="2022" name="Int. J. Mol. Sci.">
        <title>Draft Genome of Tanacetum Coccineum: Genomic Comparison of Closely Related Tanacetum-Family Plants.</title>
        <authorList>
            <person name="Yamashiro T."/>
            <person name="Shiraishi A."/>
            <person name="Nakayama K."/>
            <person name="Satake H."/>
        </authorList>
    </citation>
    <scope>NUCLEOTIDE SEQUENCE</scope>
</reference>
<keyword evidence="3" id="KW-1185">Reference proteome</keyword>
<gene>
    <name evidence="2" type="ORF">Tco_1044249</name>
</gene>
<feature type="region of interest" description="Disordered" evidence="1">
    <location>
        <begin position="1"/>
        <end position="54"/>
    </location>
</feature>
<dbReference type="EMBL" id="BQNB010018719">
    <property type="protein sequence ID" value="GJT77524.1"/>
    <property type="molecule type" value="Genomic_DNA"/>
</dbReference>
<evidence type="ECO:0000313" key="2">
    <source>
        <dbReference type="EMBL" id="GJT77524.1"/>
    </source>
</evidence>
<feature type="compositionally biased region" description="Gly residues" evidence="1">
    <location>
        <begin position="31"/>
        <end position="40"/>
    </location>
</feature>
<reference evidence="2" key="2">
    <citation type="submission" date="2022-01" db="EMBL/GenBank/DDBJ databases">
        <authorList>
            <person name="Yamashiro T."/>
            <person name="Shiraishi A."/>
            <person name="Satake H."/>
            <person name="Nakayama K."/>
        </authorList>
    </citation>
    <scope>NUCLEOTIDE SEQUENCE</scope>
</reference>
<dbReference type="Proteomes" id="UP001151760">
    <property type="component" value="Unassembled WGS sequence"/>
</dbReference>
<evidence type="ECO:0000256" key="1">
    <source>
        <dbReference type="SAM" id="MobiDB-lite"/>
    </source>
</evidence>
<name>A0ABQ5GQL2_9ASTR</name>
<feature type="compositionally biased region" description="Gly residues" evidence="1">
    <location>
        <begin position="13"/>
        <end position="24"/>
    </location>
</feature>
<comment type="caution">
    <text evidence="2">The sequence shown here is derived from an EMBL/GenBank/DDBJ whole genome shotgun (WGS) entry which is preliminary data.</text>
</comment>
<accession>A0ABQ5GQL2</accession>
<feature type="compositionally biased region" description="Basic and acidic residues" evidence="1">
    <location>
        <begin position="42"/>
        <end position="54"/>
    </location>
</feature>
<proteinExistence type="predicted"/>